<evidence type="ECO:0000256" key="1">
    <source>
        <dbReference type="ARBA" id="ARBA00004496"/>
    </source>
</evidence>
<evidence type="ECO:0000256" key="5">
    <source>
        <dbReference type="ARBA" id="ARBA00026055"/>
    </source>
</evidence>
<name>A0A420XVY9_9PEZI</name>
<gene>
    <name evidence="8" type="ORF">DL546_000543</name>
</gene>
<dbReference type="STRING" id="177199.A0A420XVY9"/>
<dbReference type="InterPro" id="IPR038397">
    <property type="entry name" value="TBCC_N_sf"/>
</dbReference>
<keyword evidence="9" id="KW-1185">Reference proteome</keyword>
<organism evidence="8 9">
    <name type="scientific">Coniochaeta pulveracea</name>
    <dbReference type="NCBI Taxonomy" id="177199"/>
    <lineage>
        <taxon>Eukaryota</taxon>
        <taxon>Fungi</taxon>
        <taxon>Dikarya</taxon>
        <taxon>Ascomycota</taxon>
        <taxon>Pezizomycotina</taxon>
        <taxon>Sordariomycetes</taxon>
        <taxon>Sordariomycetidae</taxon>
        <taxon>Coniochaetales</taxon>
        <taxon>Coniochaetaceae</taxon>
        <taxon>Coniochaeta</taxon>
    </lineage>
</organism>
<evidence type="ECO:0000256" key="4">
    <source>
        <dbReference type="ARBA" id="ARBA00022990"/>
    </source>
</evidence>
<keyword evidence="3" id="KW-0963">Cytoplasm</keyword>
<proteinExistence type="inferred from homology"/>
<evidence type="ECO:0000256" key="2">
    <source>
        <dbReference type="ARBA" id="ARBA00008848"/>
    </source>
</evidence>
<dbReference type="InterPro" id="IPR016098">
    <property type="entry name" value="CAP/MinC_C"/>
</dbReference>
<comment type="caution">
    <text evidence="8">The sequence shown here is derived from an EMBL/GenBank/DDBJ whole genome shotgun (WGS) entry which is preliminary data.</text>
</comment>
<dbReference type="InterPro" id="IPR031925">
    <property type="entry name" value="TBCC_N"/>
</dbReference>
<dbReference type="AlphaFoldDB" id="A0A420XVY9"/>
<feature type="compositionally biased region" description="Basic and acidic residues" evidence="6">
    <location>
        <begin position="128"/>
        <end position="143"/>
    </location>
</feature>
<dbReference type="PANTHER" id="PTHR15139">
    <property type="entry name" value="TUBULIN FOLDING COFACTOR C"/>
    <property type="match status" value="1"/>
</dbReference>
<feature type="region of interest" description="Disordered" evidence="6">
    <location>
        <begin position="97"/>
        <end position="156"/>
    </location>
</feature>
<reference evidence="8 9" key="1">
    <citation type="submission" date="2018-08" db="EMBL/GenBank/DDBJ databases">
        <title>Draft genome of the lignicolous fungus Coniochaeta pulveracea.</title>
        <authorList>
            <person name="Borstlap C.J."/>
            <person name="De Witt R.N."/>
            <person name="Botha A."/>
            <person name="Volschenk H."/>
        </authorList>
    </citation>
    <scope>NUCLEOTIDE SEQUENCE [LARGE SCALE GENOMIC DNA]</scope>
    <source>
        <strain evidence="8 9">CAB683</strain>
    </source>
</reference>
<dbReference type="InterPro" id="IPR017901">
    <property type="entry name" value="C-CAP_CF_C-like"/>
</dbReference>
<evidence type="ECO:0000313" key="8">
    <source>
        <dbReference type="EMBL" id="RKU39720.1"/>
    </source>
</evidence>
<dbReference type="Pfam" id="PF07986">
    <property type="entry name" value="TBCC"/>
    <property type="match status" value="1"/>
</dbReference>
<evidence type="ECO:0000313" key="9">
    <source>
        <dbReference type="Proteomes" id="UP000275385"/>
    </source>
</evidence>
<dbReference type="Pfam" id="PF16752">
    <property type="entry name" value="TBCC_N"/>
    <property type="match status" value="1"/>
</dbReference>
<feature type="compositionally biased region" description="Low complexity" evidence="6">
    <location>
        <begin position="112"/>
        <end position="126"/>
    </location>
</feature>
<evidence type="ECO:0000256" key="3">
    <source>
        <dbReference type="ARBA" id="ARBA00022490"/>
    </source>
</evidence>
<dbReference type="OrthoDB" id="194775at2759"/>
<comment type="subcellular location">
    <subcellularLocation>
        <location evidence="1">Cytoplasm</location>
    </subcellularLocation>
</comment>
<sequence length="321" mass="35472">MDAKEEFWRRFQESVARLQTKIAQLPSCSAIGGERQEAINQVRVEISKLTNEVADASEYIPPHDQRTYSEAIKSLNDTLNTVTASLAPKSGFKFKRRIEPSSATAPDTRHITNTPDVQPQPQPQTTSKDSETPQKDYNAELKRPSPSPIRRPSFSQSRSIDLTSHTNLHILLPPSASAATSSGRLTSLTHCVVNLSLPTSTHPFANLALRDIASSLIITGRVSGAAHITGVRGSVLVVSAGQVRMHDCVDVDVYLWCGSRPIIEDCRGVRFAPLPEAMERGEGRNMWDQVDDFKWLKDSPSPNWRVMEEGERIGVDMSMAV</sequence>
<feature type="domain" description="C-CAP/cofactor C-like" evidence="7">
    <location>
        <begin position="173"/>
        <end position="295"/>
    </location>
</feature>
<dbReference type="PANTHER" id="PTHR15139:SF0">
    <property type="entry name" value="TUBULIN-SPECIFIC CHAPERONE C"/>
    <property type="match status" value="1"/>
</dbReference>
<evidence type="ECO:0000256" key="6">
    <source>
        <dbReference type="SAM" id="MobiDB-lite"/>
    </source>
</evidence>
<dbReference type="Gene3D" id="2.160.20.70">
    <property type="match status" value="1"/>
</dbReference>
<dbReference type="GO" id="GO:0005737">
    <property type="term" value="C:cytoplasm"/>
    <property type="evidence" value="ECO:0007669"/>
    <property type="project" value="UniProtKB-SubCell"/>
</dbReference>
<dbReference type="EMBL" id="QVQW01000162">
    <property type="protein sequence ID" value="RKU39720.1"/>
    <property type="molecule type" value="Genomic_DNA"/>
</dbReference>
<feature type="non-terminal residue" evidence="8">
    <location>
        <position position="321"/>
    </location>
</feature>
<dbReference type="InterPro" id="IPR012945">
    <property type="entry name" value="Tubulin-bd_cofactor_C_dom"/>
</dbReference>
<dbReference type="GO" id="GO:0015631">
    <property type="term" value="F:tubulin binding"/>
    <property type="evidence" value="ECO:0007669"/>
    <property type="project" value="InterPro"/>
</dbReference>
<keyword evidence="4" id="KW-0007">Acetylation</keyword>
<dbReference type="GO" id="GO:0007021">
    <property type="term" value="P:tubulin complex assembly"/>
    <property type="evidence" value="ECO:0007669"/>
    <property type="project" value="TreeGrafter"/>
</dbReference>
<accession>A0A420XVY9</accession>
<dbReference type="InterPro" id="IPR027684">
    <property type="entry name" value="TBCC"/>
</dbReference>
<dbReference type="Proteomes" id="UP000275385">
    <property type="component" value="Unassembled WGS sequence"/>
</dbReference>
<dbReference type="GO" id="GO:0007023">
    <property type="term" value="P:post-chaperonin tubulin folding pathway"/>
    <property type="evidence" value="ECO:0007669"/>
    <property type="project" value="InterPro"/>
</dbReference>
<comment type="subunit">
    <text evidence="5">Supercomplex made of cofactors A to E. Cofactors A and D function by capturing and stabilizing tubulin in a quasi-native conformation. Cofactor E binds to the cofactor D-tubulin complex; interaction with cofactor C then causes the release of tubulin polypeptides that are committed to the native state.</text>
</comment>
<dbReference type="Gene3D" id="1.20.58.1250">
    <property type="entry name" value="Tubulin Binding Cofactor C, N-terminal domain"/>
    <property type="match status" value="1"/>
</dbReference>
<evidence type="ECO:0000259" key="7">
    <source>
        <dbReference type="PROSITE" id="PS51329"/>
    </source>
</evidence>
<dbReference type="PROSITE" id="PS51329">
    <property type="entry name" value="C_CAP_COFACTOR_C"/>
    <property type="match status" value="1"/>
</dbReference>
<comment type="similarity">
    <text evidence="2">Belongs to the TBCC family.</text>
</comment>
<protein>
    <recommendedName>
        <fullName evidence="7">C-CAP/cofactor C-like domain-containing protein</fullName>
    </recommendedName>
</protein>